<dbReference type="InterPro" id="IPR000073">
    <property type="entry name" value="AB_hydrolase_1"/>
</dbReference>
<reference evidence="4" key="1">
    <citation type="journal article" date="2017" name="bioRxiv">
        <title>Conservation of a gene cluster reveals novel cercosporin biosynthetic mechanisms and extends production to the genus Colletotrichum.</title>
        <authorList>
            <person name="de Jonge R."/>
            <person name="Ebert M.K."/>
            <person name="Huitt-Roehl C.R."/>
            <person name="Pal P."/>
            <person name="Suttle J.C."/>
            <person name="Spanner R.E."/>
            <person name="Neubauer J.D."/>
            <person name="Jurick W.M.II."/>
            <person name="Stott K.A."/>
            <person name="Secor G.A."/>
            <person name="Thomma B.P.H.J."/>
            <person name="Van de Peer Y."/>
            <person name="Townsend C.A."/>
            <person name="Bolton M.D."/>
        </authorList>
    </citation>
    <scope>NUCLEOTIDE SEQUENCE [LARGE SCALE GENOMIC DNA]</scope>
    <source>
        <strain evidence="4">CBS538.71</strain>
    </source>
</reference>
<accession>A0A2S6BZ49</accession>
<evidence type="ECO:0000256" key="1">
    <source>
        <dbReference type="SAM" id="SignalP"/>
    </source>
</evidence>
<dbReference type="OrthoDB" id="190201at2759"/>
<protein>
    <recommendedName>
        <fullName evidence="2">AB hydrolase-1 domain-containing protein</fullName>
    </recommendedName>
</protein>
<name>A0A2S6BZ49_9PEZI</name>
<feature type="domain" description="AB hydrolase-1" evidence="2">
    <location>
        <begin position="97"/>
        <end position="366"/>
    </location>
</feature>
<dbReference type="SUPFAM" id="SSF53474">
    <property type="entry name" value="alpha/beta-Hydrolases"/>
    <property type="match status" value="1"/>
</dbReference>
<dbReference type="Gene3D" id="3.40.50.1820">
    <property type="entry name" value="alpha/beta hydrolase"/>
    <property type="match status" value="1"/>
</dbReference>
<keyword evidence="1" id="KW-0732">Signal</keyword>
<evidence type="ECO:0000313" key="4">
    <source>
        <dbReference type="Proteomes" id="UP000237631"/>
    </source>
</evidence>
<dbReference type="EMBL" id="PNEN01001668">
    <property type="protein sequence ID" value="PPJ52736.1"/>
    <property type="molecule type" value="Genomic_DNA"/>
</dbReference>
<sequence>MRLNQLLCLSFTAAASAAPHIARDGLSCREINIPVDVSANNRDLPDTLDLSSLLSLSVLNDLVAGLGSTLVSGNYSIAARYCEPSAKVESRNKTLQVLVHGIQYDRDYWFGLAAPGTKAGQDEYSWAVYAANEGYATLSIDRLCTGNSSRPLSLTQCQAPLEAETLHAIIEAARSGTLPDVQQSFDKIVYTGHSYGSLIGNALALQHPEDVDTYVLTGFSLDALLGATGFALLPGFLPAAVVAPERFGSDDLGYLLATNEEGAKKVFYYGDYDEKIFSEDFAGRQAVPLSEIATVPLGQLPAPEYQGSVFVLNGNEDAIFCVGLLNTLLGVPGDCSNGFVSRVKNGYPKAKAFGSHITANTGHAMNNHKTAHESFKAAHDWLAQQGF</sequence>
<feature type="signal peptide" evidence="1">
    <location>
        <begin position="1"/>
        <end position="17"/>
    </location>
</feature>
<keyword evidence="4" id="KW-1185">Reference proteome</keyword>
<proteinExistence type="predicted"/>
<dbReference type="AlphaFoldDB" id="A0A2S6BZ49"/>
<comment type="caution">
    <text evidence="3">The sequence shown here is derived from an EMBL/GenBank/DDBJ whole genome shotgun (WGS) entry which is preliminary data.</text>
</comment>
<dbReference type="Proteomes" id="UP000237631">
    <property type="component" value="Unassembled WGS sequence"/>
</dbReference>
<gene>
    <name evidence="3" type="ORF">CBER1_11344</name>
</gene>
<dbReference type="Pfam" id="PF12697">
    <property type="entry name" value="Abhydrolase_6"/>
    <property type="match status" value="1"/>
</dbReference>
<dbReference type="InterPro" id="IPR029058">
    <property type="entry name" value="AB_hydrolase_fold"/>
</dbReference>
<feature type="chain" id="PRO_5015534858" description="AB hydrolase-1 domain-containing protein" evidence="1">
    <location>
        <begin position="18"/>
        <end position="387"/>
    </location>
</feature>
<evidence type="ECO:0000259" key="2">
    <source>
        <dbReference type="Pfam" id="PF12697"/>
    </source>
</evidence>
<evidence type="ECO:0000313" key="3">
    <source>
        <dbReference type="EMBL" id="PPJ52736.1"/>
    </source>
</evidence>
<organism evidence="3 4">
    <name type="scientific">Cercospora berteroae</name>
    <dbReference type="NCBI Taxonomy" id="357750"/>
    <lineage>
        <taxon>Eukaryota</taxon>
        <taxon>Fungi</taxon>
        <taxon>Dikarya</taxon>
        <taxon>Ascomycota</taxon>
        <taxon>Pezizomycotina</taxon>
        <taxon>Dothideomycetes</taxon>
        <taxon>Dothideomycetidae</taxon>
        <taxon>Mycosphaerellales</taxon>
        <taxon>Mycosphaerellaceae</taxon>
        <taxon>Cercospora</taxon>
    </lineage>
</organism>